<name>A0ABR4HF46_9EURO</name>
<evidence type="ECO:0000313" key="3">
    <source>
        <dbReference type="Proteomes" id="UP001610334"/>
    </source>
</evidence>
<dbReference type="Gene3D" id="1.20.5.170">
    <property type="match status" value="1"/>
</dbReference>
<protein>
    <recommendedName>
        <fullName evidence="4">AT DNA binding protein</fullName>
    </recommendedName>
</protein>
<dbReference type="EMBL" id="JBFXLT010000035">
    <property type="protein sequence ID" value="KAL2814113.1"/>
    <property type="molecule type" value="Genomic_DNA"/>
</dbReference>
<evidence type="ECO:0000313" key="2">
    <source>
        <dbReference type="EMBL" id="KAL2814113.1"/>
    </source>
</evidence>
<evidence type="ECO:0000256" key="1">
    <source>
        <dbReference type="SAM" id="MobiDB-lite"/>
    </source>
</evidence>
<reference evidence="2 3" key="1">
    <citation type="submission" date="2024-07" db="EMBL/GenBank/DDBJ databases">
        <title>Section-level genome sequencing and comparative genomics of Aspergillus sections Usti and Cavernicolus.</title>
        <authorList>
            <consortium name="Lawrence Berkeley National Laboratory"/>
            <person name="Nybo J.L."/>
            <person name="Vesth T.C."/>
            <person name="Theobald S."/>
            <person name="Frisvad J.C."/>
            <person name="Larsen T.O."/>
            <person name="Kjaerboelling I."/>
            <person name="Rothschild-Mancinelli K."/>
            <person name="Lyhne E.K."/>
            <person name="Kogle M.E."/>
            <person name="Barry K."/>
            <person name="Clum A."/>
            <person name="Na H."/>
            <person name="Ledsgaard L."/>
            <person name="Lin J."/>
            <person name="Lipzen A."/>
            <person name="Kuo A."/>
            <person name="Riley R."/>
            <person name="Mondo S."/>
            <person name="Labutti K."/>
            <person name="Haridas S."/>
            <person name="Pangalinan J."/>
            <person name="Salamov A.A."/>
            <person name="Simmons B.A."/>
            <person name="Magnuson J.K."/>
            <person name="Chen J."/>
            <person name="Drula E."/>
            <person name="Henrissat B."/>
            <person name="Wiebenga A."/>
            <person name="Lubbers R.J."/>
            <person name="Gomes A.C."/>
            <person name="Makela M.R."/>
            <person name="Stajich J."/>
            <person name="Grigoriev I.V."/>
            <person name="Mortensen U.H."/>
            <person name="De Vries R.P."/>
            <person name="Baker S.E."/>
            <person name="Andersen M.R."/>
        </authorList>
    </citation>
    <scope>NUCLEOTIDE SEQUENCE [LARGE SCALE GENOMIC DNA]</scope>
    <source>
        <strain evidence="2 3">CBS 588.65</strain>
    </source>
</reference>
<proteinExistence type="predicted"/>
<gene>
    <name evidence="2" type="ORF">BJX63DRAFT_420913</name>
</gene>
<dbReference type="SUPFAM" id="SSF57959">
    <property type="entry name" value="Leucine zipper domain"/>
    <property type="match status" value="1"/>
</dbReference>
<organism evidence="2 3">
    <name type="scientific">Aspergillus granulosus</name>
    <dbReference type="NCBI Taxonomy" id="176169"/>
    <lineage>
        <taxon>Eukaryota</taxon>
        <taxon>Fungi</taxon>
        <taxon>Dikarya</taxon>
        <taxon>Ascomycota</taxon>
        <taxon>Pezizomycotina</taxon>
        <taxon>Eurotiomycetes</taxon>
        <taxon>Eurotiomycetidae</taxon>
        <taxon>Eurotiales</taxon>
        <taxon>Aspergillaceae</taxon>
        <taxon>Aspergillus</taxon>
        <taxon>Aspergillus subgen. Nidulantes</taxon>
    </lineage>
</organism>
<sequence>MDSHERPAKGRARRVRHTNDPGLEKNSKEKRRMQVRMAQRAYRARNQAQAATLQRRIIQLETALEQIGSAVVSFSDALTQSQVLTSFSQLTDPLREMVATCLRLAGASDEAIETSPQPQTVSTNETQHSPNINYSLSPSRDPFHETYRLTILSAFAPRDRDTNPTMDVPSFIEQLHIACLYQGFLMLNSPSIPLDMLWRPFRLLLTLVPRDTITSFFRACLVARLNKRPPQAFAEIPFFQLGGAGTHYPELYLPTQHSREWEASMVSSPLSAFSPEVQEELEGEWFDVHDLAGYLHEKGVLLVPPTQGEVRSARRTVKALDFIAALIKNSICLGHSPGFRRSDVENAIALSLWE</sequence>
<evidence type="ECO:0008006" key="4">
    <source>
        <dbReference type="Google" id="ProtNLM"/>
    </source>
</evidence>
<keyword evidence="3" id="KW-1185">Reference proteome</keyword>
<accession>A0ABR4HF46</accession>
<dbReference type="Proteomes" id="UP001610334">
    <property type="component" value="Unassembled WGS sequence"/>
</dbReference>
<feature type="compositionally biased region" description="Basic and acidic residues" evidence="1">
    <location>
        <begin position="17"/>
        <end position="27"/>
    </location>
</feature>
<comment type="caution">
    <text evidence="2">The sequence shown here is derived from an EMBL/GenBank/DDBJ whole genome shotgun (WGS) entry which is preliminary data.</text>
</comment>
<dbReference type="PANTHER" id="PTHR40618">
    <property type="entry name" value="B-ZIP TRANSCRIPTION FACTOR (EUROFUNG)-RELATED"/>
    <property type="match status" value="1"/>
</dbReference>
<feature type="region of interest" description="Disordered" evidence="1">
    <location>
        <begin position="110"/>
        <end position="135"/>
    </location>
</feature>
<dbReference type="CDD" id="cd14688">
    <property type="entry name" value="bZIP_YAP"/>
    <property type="match status" value="1"/>
</dbReference>
<dbReference type="PANTHER" id="PTHR40618:SF1">
    <property type="entry name" value="B-ZIP TRANSCRIPTION FACTOR (EUROFUNG)"/>
    <property type="match status" value="1"/>
</dbReference>
<feature type="compositionally biased region" description="Polar residues" evidence="1">
    <location>
        <begin position="114"/>
        <end position="135"/>
    </location>
</feature>
<dbReference type="InterPro" id="IPR046347">
    <property type="entry name" value="bZIP_sf"/>
</dbReference>
<feature type="region of interest" description="Disordered" evidence="1">
    <location>
        <begin position="1"/>
        <end position="31"/>
    </location>
</feature>